<dbReference type="GO" id="GO:0015833">
    <property type="term" value="P:peptide transport"/>
    <property type="evidence" value="ECO:0007669"/>
    <property type="project" value="TreeGrafter"/>
</dbReference>
<evidence type="ECO:0000313" key="6">
    <source>
        <dbReference type="Proteomes" id="UP000030826"/>
    </source>
</evidence>
<evidence type="ECO:0000256" key="3">
    <source>
        <dbReference type="SAM" id="SignalP"/>
    </source>
</evidence>
<dbReference type="Proteomes" id="UP000030826">
    <property type="component" value="Unassembled WGS sequence"/>
</dbReference>
<protein>
    <submittedName>
        <fullName evidence="5">Peptide ABC transporter substrate-binding protein</fullName>
    </submittedName>
</protein>
<feature type="domain" description="Solute-binding protein family 5" evidence="4">
    <location>
        <begin position="97"/>
        <end position="496"/>
    </location>
</feature>
<dbReference type="SUPFAM" id="SSF53850">
    <property type="entry name" value="Periplasmic binding protein-like II"/>
    <property type="match status" value="1"/>
</dbReference>
<dbReference type="InterPro" id="IPR000914">
    <property type="entry name" value="SBP_5_dom"/>
</dbReference>
<comment type="caution">
    <text evidence="5">The sequence shown here is derived from an EMBL/GenBank/DDBJ whole genome shotgun (WGS) entry which is preliminary data.</text>
</comment>
<reference evidence="5 6" key="1">
    <citation type="submission" date="2014-09" db="EMBL/GenBank/DDBJ databases">
        <title>Isolation and characterization of Aurantimonas altamirensis ON-56566 from clinical sample following a dog bite.</title>
        <authorList>
            <person name="Eshaghi A."/>
            <person name="Li A."/>
            <person name="Shahinas D."/>
            <person name="Bahn P."/>
            <person name="Kus J.V."/>
            <person name="Patel S.N."/>
        </authorList>
    </citation>
    <scope>NUCLEOTIDE SEQUENCE [LARGE SCALE GENOMIC DNA]</scope>
    <source>
        <strain evidence="5 6">ON-56566</strain>
    </source>
</reference>
<organism evidence="5 6">
    <name type="scientific">Aureimonas altamirensis</name>
    <dbReference type="NCBI Taxonomy" id="370622"/>
    <lineage>
        <taxon>Bacteria</taxon>
        <taxon>Pseudomonadati</taxon>
        <taxon>Pseudomonadota</taxon>
        <taxon>Alphaproteobacteria</taxon>
        <taxon>Hyphomicrobiales</taxon>
        <taxon>Aurantimonadaceae</taxon>
        <taxon>Aureimonas</taxon>
    </lineage>
</organism>
<dbReference type="RefSeq" id="WP_039193998.1">
    <property type="nucleotide sequence ID" value="NZ_JRFJ01000003.1"/>
</dbReference>
<dbReference type="OrthoDB" id="9803988at2"/>
<feature type="chain" id="PRO_5002059560" evidence="3">
    <location>
        <begin position="20"/>
        <end position="638"/>
    </location>
</feature>
<dbReference type="EMBL" id="JRFJ01000003">
    <property type="protein sequence ID" value="KHJ54453.1"/>
    <property type="molecule type" value="Genomic_DNA"/>
</dbReference>
<dbReference type="PANTHER" id="PTHR30290:SF62">
    <property type="entry name" value="OLIGOPEPTIDE ABC TRANSPORTER, PERIPLASMIC OLIGOPEPTIDE-BINDING PROTEIN"/>
    <property type="match status" value="1"/>
</dbReference>
<dbReference type="PANTHER" id="PTHR30290">
    <property type="entry name" value="PERIPLASMIC BINDING COMPONENT OF ABC TRANSPORTER"/>
    <property type="match status" value="1"/>
</dbReference>
<keyword evidence="3" id="KW-0732">Signal</keyword>
<dbReference type="Gene3D" id="3.10.105.10">
    <property type="entry name" value="Dipeptide-binding Protein, Domain 3"/>
    <property type="match status" value="1"/>
</dbReference>
<gene>
    <name evidence="5" type="ORF">LA66_13480</name>
</gene>
<evidence type="ECO:0000313" key="5">
    <source>
        <dbReference type="EMBL" id="KHJ54453.1"/>
    </source>
</evidence>
<comment type="subcellular location">
    <subcellularLocation>
        <location evidence="1">Periplasm</location>
    </subcellularLocation>
</comment>
<dbReference type="CDD" id="cd08500">
    <property type="entry name" value="PBP2_NikA_DppA_OppA_like_4"/>
    <property type="match status" value="1"/>
</dbReference>
<dbReference type="GO" id="GO:1904680">
    <property type="term" value="F:peptide transmembrane transporter activity"/>
    <property type="evidence" value="ECO:0007669"/>
    <property type="project" value="TreeGrafter"/>
</dbReference>
<dbReference type="GO" id="GO:0030288">
    <property type="term" value="C:outer membrane-bounded periplasmic space"/>
    <property type="evidence" value="ECO:0007669"/>
    <property type="project" value="UniProtKB-ARBA"/>
</dbReference>
<evidence type="ECO:0000259" key="4">
    <source>
        <dbReference type="Pfam" id="PF00496"/>
    </source>
</evidence>
<comment type="similarity">
    <text evidence="2">Belongs to the bacterial solute-binding protein 5 family.</text>
</comment>
<sequence length="638" mass="71560">MRLPAILLFLAAMAAPALAQDWREPPVLAERVADGSLPPVSQRIPDEPLIYDPRARGGEIGSYGGTLRLIEGQAKDTRRMVVYGYARLLGYTPEGTLTPDIAKAVEVEDGRIFTFRLRSGHRWSDGAPFTADDFRYYWEDIANNSELAPYGPPRELLVDGKPPRVTFPDASTVRYEWDAPNPYFLPALAGAQPLYIFRPAHYLKQFHARYSEPEQLKRAVAQAGQRNWVALHFKFDQAYKNSNPDMPSLEPWVLKTFPPSDRFIFARNPYFHRVDPEGHQLPYIDEVAMSIAAPRLIPAKTGAGEADLQASYLGLANFAFLNRAEKIEDFEVRRWQSGRGSRLVLFPNLNAQDPVWAELFRQADFRRALSLSINREDINKAIYYGLGRPGIDTVEPQSPLYDARTANLYAGYDPAYAQRLLDGLGLDKRGPGGVRLLPDGRPMIIVVETAGEDTEQVDVLELVAEDLARVGITLITRTGERETMERRISAGLTLMSVWTGLENALPNAKSDPAELAPTNSRQPEWPAWGAWYETKGSSGTEPDMPAARQLLALNAEWSETTDDARKAEIWREMLRINADEALRIGIVSNIDQIVVVSDRLKNVPQRGIYNWNPGAFFGMYRPDSFFLTRPAQVAEGRG</sequence>
<accession>A0A0B1Q0Z0</accession>
<dbReference type="Pfam" id="PF00496">
    <property type="entry name" value="SBP_bac_5"/>
    <property type="match status" value="1"/>
</dbReference>
<proteinExistence type="inferred from homology"/>
<feature type="signal peptide" evidence="3">
    <location>
        <begin position="1"/>
        <end position="19"/>
    </location>
</feature>
<dbReference type="GO" id="GO:0043190">
    <property type="term" value="C:ATP-binding cassette (ABC) transporter complex"/>
    <property type="evidence" value="ECO:0007669"/>
    <property type="project" value="InterPro"/>
</dbReference>
<dbReference type="Gene3D" id="3.40.190.10">
    <property type="entry name" value="Periplasmic binding protein-like II"/>
    <property type="match status" value="1"/>
</dbReference>
<evidence type="ECO:0000256" key="2">
    <source>
        <dbReference type="ARBA" id="ARBA00005695"/>
    </source>
</evidence>
<name>A0A0B1Q0Z0_9HYPH</name>
<evidence type="ECO:0000256" key="1">
    <source>
        <dbReference type="ARBA" id="ARBA00004418"/>
    </source>
</evidence>
<dbReference type="InterPro" id="IPR039424">
    <property type="entry name" value="SBP_5"/>
</dbReference>
<dbReference type="AlphaFoldDB" id="A0A0B1Q0Z0"/>
<dbReference type="STRING" id="370622.LA66_13480"/>